<accession>A0A6A6BJ30</accession>
<feature type="repeat" description="PPR" evidence="1">
    <location>
        <begin position="631"/>
        <end position="665"/>
    </location>
</feature>
<protein>
    <recommendedName>
        <fullName evidence="5">Pentacotripeptide-repeat region of PRORP domain-containing protein</fullName>
    </recommendedName>
</protein>
<sequence length="903" mass="100906">MRRPYVCPGCRHGLYRSLQPSSRANFISLAKTKPEPPAADQQQQQQPPTKLDHVPQKKKPSAPPGTKLPHLLQDASKGGSSRYSAPWNQPEAEQPTQAFPPIRRPGVGLLHSPGAIAVGLDEILNNPESTVGEAWAYFQAHYTSNDCPALAAPSLQDLLKVLKGNVFSNLLTVAFREWCDKDGETNVPSPVELVGKYNSLGIMRESFWDTALSCLAAQVLRTATTPPADRKRPQEALANLMVLWRAFYMEYGKLAKPEIAHIAVQAYGEEWSFLPPPFELTKTTTGANNTESFEKRLQMFLPRLPLLTPSMIGMSALLTFDMLTREDDPLGIPQSAIMEYRPFAQFIAHLVPMSNVARMTSDMEDYLLNHGVTRHEVDGVIGRLRNSGQRVVRILGTANRSRGQDERQLTDEERLDTSFYKRIARAAEGEQPERVWALWEQARNTFPPRDLAQKDKIVIPNRIYHLVLEKMMQFGQPQQAIQVWNTMVANGVRPDVRAWTAMLTGCRNARDSVTLEQLWGRMLDSGIQPDAFAWSTRIHGFMVTGNTRRAMECLEDMGQIWLAAKRAQESGKKKRGAAADAANAEAEETKLPPRPTIEVINTVVTVMSRRNLHRELARVLNWARSFGIPPDVVTFNTLISMALRNENSTEAMTLLGQMDEAGVAPDVATFAIILNSVFRSPTVQNAGPEVQNTKVLSVLQNMEKRGLTPNAFVFATLVDGLLKMHKNFAAAAAVLAYMRKKDVPISPHVYTILLTHYFDAAEAPDFAAVEALWSEIQAKAIPVDAIFYDRMIEKYAHVGELGKAMTTLSRMSREGKSPGWVALDLLCRCLAFAGDWDRFLELVRDVMQGKGVVAAGLQPTRPTVVDAFWRMVEDKMSLMPRSDDGKVRGLDILRMLDQRFRGR</sequence>
<dbReference type="PANTHER" id="PTHR47938:SF35">
    <property type="entry name" value="PENTATRICOPEPTIDE REPEAT-CONTAINING PROTEIN 4, MITOCHONDRIAL-RELATED"/>
    <property type="match status" value="1"/>
</dbReference>
<dbReference type="GO" id="GO:0140053">
    <property type="term" value="P:mitochondrial gene expression"/>
    <property type="evidence" value="ECO:0007669"/>
    <property type="project" value="TreeGrafter"/>
</dbReference>
<dbReference type="Pfam" id="PF13041">
    <property type="entry name" value="PPR_2"/>
    <property type="match status" value="1"/>
</dbReference>
<dbReference type="EMBL" id="ML995482">
    <property type="protein sequence ID" value="KAF2143315.1"/>
    <property type="molecule type" value="Genomic_DNA"/>
</dbReference>
<proteinExistence type="predicted"/>
<evidence type="ECO:0000256" key="2">
    <source>
        <dbReference type="SAM" id="MobiDB-lite"/>
    </source>
</evidence>
<evidence type="ECO:0000313" key="4">
    <source>
        <dbReference type="Proteomes" id="UP000799438"/>
    </source>
</evidence>
<name>A0A6A6BJ30_9PEZI</name>
<evidence type="ECO:0008006" key="5">
    <source>
        <dbReference type="Google" id="ProtNLM"/>
    </source>
</evidence>
<dbReference type="GO" id="GO:0005739">
    <property type="term" value="C:mitochondrion"/>
    <property type="evidence" value="ECO:0007669"/>
    <property type="project" value="TreeGrafter"/>
</dbReference>
<dbReference type="NCBIfam" id="TIGR00756">
    <property type="entry name" value="PPR"/>
    <property type="match status" value="2"/>
</dbReference>
<organism evidence="3 4">
    <name type="scientific">Aplosporella prunicola CBS 121167</name>
    <dbReference type="NCBI Taxonomy" id="1176127"/>
    <lineage>
        <taxon>Eukaryota</taxon>
        <taxon>Fungi</taxon>
        <taxon>Dikarya</taxon>
        <taxon>Ascomycota</taxon>
        <taxon>Pezizomycotina</taxon>
        <taxon>Dothideomycetes</taxon>
        <taxon>Dothideomycetes incertae sedis</taxon>
        <taxon>Botryosphaeriales</taxon>
        <taxon>Aplosporellaceae</taxon>
        <taxon>Aplosporella</taxon>
    </lineage>
</organism>
<dbReference type="PROSITE" id="PS51375">
    <property type="entry name" value="PPR"/>
    <property type="match status" value="4"/>
</dbReference>
<keyword evidence="4" id="KW-1185">Reference proteome</keyword>
<dbReference type="Gene3D" id="1.25.40.10">
    <property type="entry name" value="Tetratricopeptide repeat domain"/>
    <property type="match status" value="4"/>
</dbReference>
<dbReference type="Proteomes" id="UP000799438">
    <property type="component" value="Unassembled WGS sequence"/>
</dbReference>
<dbReference type="GeneID" id="54296401"/>
<dbReference type="AlphaFoldDB" id="A0A6A6BJ30"/>
<dbReference type="GO" id="GO:0003729">
    <property type="term" value="F:mRNA binding"/>
    <property type="evidence" value="ECO:0007669"/>
    <property type="project" value="TreeGrafter"/>
</dbReference>
<dbReference type="PANTHER" id="PTHR47938">
    <property type="entry name" value="RESPIRATORY COMPLEX I CHAPERONE (CIA84), PUTATIVE (AFU_ORTHOLOGUE AFUA_2G06020)-RELATED"/>
    <property type="match status" value="1"/>
</dbReference>
<dbReference type="Pfam" id="PF13812">
    <property type="entry name" value="PPR_3"/>
    <property type="match status" value="2"/>
</dbReference>
<evidence type="ECO:0000313" key="3">
    <source>
        <dbReference type="EMBL" id="KAF2143315.1"/>
    </source>
</evidence>
<feature type="compositionally biased region" description="Low complexity" evidence="2">
    <location>
        <begin position="38"/>
        <end position="48"/>
    </location>
</feature>
<dbReference type="OrthoDB" id="185373at2759"/>
<dbReference type="Pfam" id="PF01535">
    <property type="entry name" value="PPR"/>
    <property type="match status" value="1"/>
</dbReference>
<evidence type="ECO:0000256" key="1">
    <source>
        <dbReference type="PROSITE-ProRule" id="PRU00708"/>
    </source>
</evidence>
<feature type="region of interest" description="Disordered" evidence="2">
    <location>
        <begin position="25"/>
        <end position="104"/>
    </location>
</feature>
<feature type="repeat" description="PPR" evidence="1">
    <location>
        <begin position="784"/>
        <end position="818"/>
    </location>
</feature>
<dbReference type="RefSeq" id="XP_033399027.1">
    <property type="nucleotide sequence ID" value="XM_033538905.1"/>
</dbReference>
<feature type="repeat" description="PPR" evidence="1">
    <location>
        <begin position="460"/>
        <end position="494"/>
    </location>
</feature>
<reference evidence="3" key="1">
    <citation type="journal article" date="2020" name="Stud. Mycol.">
        <title>101 Dothideomycetes genomes: a test case for predicting lifestyles and emergence of pathogens.</title>
        <authorList>
            <person name="Haridas S."/>
            <person name="Albert R."/>
            <person name="Binder M."/>
            <person name="Bloem J."/>
            <person name="Labutti K."/>
            <person name="Salamov A."/>
            <person name="Andreopoulos B."/>
            <person name="Baker S."/>
            <person name="Barry K."/>
            <person name="Bills G."/>
            <person name="Bluhm B."/>
            <person name="Cannon C."/>
            <person name="Castanera R."/>
            <person name="Culley D."/>
            <person name="Daum C."/>
            <person name="Ezra D."/>
            <person name="Gonzalez J."/>
            <person name="Henrissat B."/>
            <person name="Kuo A."/>
            <person name="Liang C."/>
            <person name="Lipzen A."/>
            <person name="Lutzoni F."/>
            <person name="Magnuson J."/>
            <person name="Mondo S."/>
            <person name="Nolan M."/>
            <person name="Ohm R."/>
            <person name="Pangilinan J."/>
            <person name="Park H.-J."/>
            <person name="Ramirez L."/>
            <person name="Alfaro M."/>
            <person name="Sun H."/>
            <person name="Tritt A."/>
            <person name="Yoshinaga Y."/>
            <person name="Zwiers L.-H."/>
            <person name="Turgeon B."/>
            <person name="Goodwin S."/>
            <person name="Spatafora J."/>
            <person name="Crous P."/>
            <person name="Grigoriev I."/>
        </authorList>
    </citation>
    <scope>NUCLEOTIDE SEQUENCE</scope>
    <source>
        <strain evidence="3">CBS 121167</strain>
    </source>
</reference>
<feature type="repeat" description="PPR" evidence="1">
    <location>
        <begin position="495"/>
        <end position="529"/>
    </location>
</feature>
<gene>
    <name evidence="3" type="ORF">K452DRAFT_268739</name>
</gene>
<dbReference type="InterPro" id="IPR002885">
    <property type="entry name" value="PPR_rpt"/>
</dbReference>
<dbReference type="InterPro" id="IPR011990">
    <property type="entry name" value="TPR-like_helical_dom_sf"/>
</dbReference>
<feature type="compositionally biased region" description="Polar residues" evidence="2">
    <location>
        <begin position="78"/>
        <end position="87"/>
    </location>
</feature>